<accession>A0A1V6PBH2</accession>
<dbReference type="Proteomes" id="UP000191522">
    <property type="component" value="Unassembled WGS sequence"/>
</dbReference>
<evidence type="ECO:0000259" key="12">
    <source>
        <dbReference type="Pfam" id="PF05922"/>
    </source>
</evidence>
<keyword evidence="6" id="KW-0865">Zymogen</keyword>
<dbReference type="PROSITE" id="PS00137">
    <property type="entry name" value="SUBTILASE_HIS"/>
    <property type="match status" value="1"/>
</dbReference>
<dbReference type="PANTHER" id="PTHR43806:SF11">
    <property type="entry name" value="CEREVISIN-RELATED"/>
    <property type="match status" value="1"/>
</dbReference>
<dbReference type="STRING" id="69771.A0A1V6PBH2"/>
<feature type="active site" description="Charge relay system" evidence="9">
    <location>
        <position position="213"/>
    </location>
</feature>
<evidence type="ECO:0000256" key="8">
    <source>
        <dbReference type="ARBA" id="ARBA00057942"/>
    </source>
</evidence>
<keyword evidence="4 9" id="KW-0378">Hydrolase</keyword>
<evidence type="ECO:0000256" key="3">
    <source>
        <dbReference type="ARBA" id="ARBA00022729"/>
    </source>
</evidence>
<dbReference type="GO" id="GO:0004252">
    <property type="term" value="F:serine-type endopeptidase activity"/>
    <property type="evidence" value="ECO:0007669"/>
    <property type="project" value="UniProtKB-UniRule"/>
</dbReference>
<dbReference type="Pfam" id="PF00082">
    <property type="entry name" value="Peptidase_S8"/>
    <property type="match status" value="1"/>
</dbReference>
<dbReference type="Gene3D" id="3.30.70.80">
    <property type="entry name" value="Peptidase S8 propeptide/proteinase inhibitor I9"/>
    <property type="match status" value="1"/>
</dbReference>
<dbReference type="InterPro" id="IPR036852">
    <property type="entry name" value="Peptidase_S8/S53_dom_sf"/>
</dbReference>
<gene>
    <name evidence="13" type="ORF">PENDEC_c011G01262</name>
</gene>
<keyword evidence="14" id="KW-1185">Reference proteome</keyword>
<dbReference type="InterPro" id="IPR000209">
    <property type="entry name" value="Peptidase_S8/S53_dom"/>
</dbReference>
<keyword evidence="7" id="KW-0325">Glycoprotein</keyword>
<evidence type="ECO:0000256" key="1">
    <source>
        <dbReference type="ARBA" id="ARBA00011073"/>
    </source>
</evidence>
<dbReference type="CDD" id="cd04077">
    <property type="entry name" value="Peptidases_S8_PCSK9_ProteinaseK_like"/>
    <property type="match status" value="1"/>
</dbReference>
<protein>
    <submittedName>
        <fullName evidence="13">Uncharacterized protein</fullName>
    </submittedName>
</protein>
<evidence type="ECO:0000256" key="9">
    <source>
        <dbReference type="PROSITE-ProRule" id="PRU01240"/>
    </source>
</evidence>
<evidence type="ECO:0000313" key="13">
    <source>
        <dbReference type="EMBL" id="OQD74361.1"/>
    </source>
</evidence>
<dbReference type="OrthoDB" id="206201at2759"/>
<dbReference type="PROSITE" id="PS00138">
    <property type="entry name" value="SUBTILASE_SER"/>
    <property type="match status" value="1"/>
</dbReference>
<evidence type="ECO:0000256" key="7">
    <source>
        <dbReference type="ARBA" id="ARBA00023180"/>
    </source>
</evidence>
<dbReference type="InterPro" id="IPR034193">
    <property type="entry name" value="PCSK9_ProteinaseK-like"/>
</dbReference>
<reference evidence="14" key="1">
    <citation type="journal article" date="2017" name="Nat. Microbiol.">
        <title>Global analysis of biosynthetic gene clusters reveals vast potential of secondary metabolite production in Penicillium species.</title>
        <authorList>
            <person name="Nielsen J.C."/>
            <person name="Grijseels S."/>
            <person name="Prigent S."/>
            <person name="Ji B."/>
            <person name="Dainat J."/>
            <person name="Nielsen K.F."/>
            <person name="Frisvad J.C."/>
            <person name="Workman M."/>
            <person name="Nielsen J."/>
        </authorList>
    </citation>
    <scope>NUCLEOTIDE SEQUENCE [LARGE SCALE GENOMIC DNA]</scope>
    <source>
        <strain evidence="14">IBT 11843</strain>
    </source>
</reference>
<comment type="similarity">
    <text evidence="1 9">Belongs to the peptidase S8 family.</text>
</comment>
<dbReference type="FunFam" id="3.40.50.200:FF:000007">
    <property type="entry name" value="Subtilisin-like serine protease"/>
    <property type="match status" value="1"/>
</dbReference>
<evidence type="ECO:0000256" key="5">
    <source>
        <dbReference type="ARBA" id="ARBA00022825"/>
    </source>
</evidence>
<feature type="active site" description="Charge relay system" evidence="9">
    <location>
        <position position="181"/>
    </location>
</feature>
<dbReference type="GO" id="GO:0006508">
    <property type="term" value="P:proteolysis"/>
    <property type="evidence" value="ECO:0007669"/>
    <property type="project" value="UniProtKB-KW"/>
</dbReference>
<feature type="chain" id="PRO_5013365651" evidence="10">
    <location>
        <begin position="17"/>
        <end position="497"/>
    </location>
</feature>
<evidence type="ECO:0000256" key="10">
    <source>
        <dbReference type="SAM" id="SignalP"/>
    </source>
</evidence>
<feature type="domain" description="Peptidase S8/S53" evidence="11">
    <location>
        <begin position="179"/>
        <end position="424"/>
    </location>
</feature>
<dbReference type="FunFam" id="3.30.70.80:FF:000006">
    <property type="entry name" value="Autophagic serine protease Alp2"/>
    <property type="match status" value="1"/>
</dbReference>
<keyword evidence="2 9" id="KW-0645">Protease</keyword>
<evidence type="ECO:0000256" key="6">
    <source>
        <dbReference type="ARBA" id="ARBA00023145"/>
    </source>
</evidence>
<comment type="function">
    <text evidence="8">Serine protease.</text>
</comment>
<dbReference type="Pfam" id="PF05922">
    <property type="entry name" value="Inhibitor_I9"/>
    <property type="match status" value="1"/>
</dbReference>
<dbReference type="EMBL" id="MDYL01000011">
    <property type="protein sequence ID" value="OQD74361.1"/>
    <property type="molecule type" value="Genomic_DNA"/>
</dbReference>
<dbReference type="PANTHER" id="PTHR43806">
    <property type="entry name" value="PEPTIDASE S8"/>
    <property type="match status" value="1"/>
</dbReference>
<keyword evidence="3 10" id="KW-0732">Signal</keyword>
<name>A0A1V6PBH2_PENDC</name>
<dbReference type="AlphaFoldDB" id="A0A1V6PBH2"/>
<dbReference type="OMA" id="RHPDVDY"/>
<dbReference type="SUPFAM" id="SSF52743">
    <property type="entry name" value="Subtilisin-like"/>
    <property type="match status" value="1"/>
</dbReference>
<dbReference type="PRINTS" id="PR00723">
    <property type="entry name" value="SUBTILISIN"/>
</dbReference>
<comment type="caution">
    <text evidence="13">The sequence shown here is derived from an EMBL/GenBank/DDBJ whole genome shotgun (WGS) entry which is preliminary data.</text>
</comment>
<keyword evidence="5 9" id="KW-0720">Serine protease</keyword>
<dbReference type="InterPro" id="IPR010259">
    <property type="entry name" value="S8pro/Inhibitor_I9"/>
</dbReference>
<proteinExistence type="inferred from homology"/>
<dbReference type="InterPro" id="IPR022398">
    <property type="entry name" value="Peptidase_S8_His-AS"/>
</dbReference>
<dbReference type="InterPro" id="IPR050131">
    <property type="entry name" value="Peptidase_S8_subtilisin-like"/>
</dbReference>
<dbReference type="InterPro" id="IPR023828">
    <property type="entry name" value="Peptidase_S8_Ser-AS"/>
</dbReference>
<dbReference type="PROSITE" id="PS51892">
    <property type="entry name" value="SUBTILASE"/>
    <property type="match status" value="1"/>
</dbReference>
<evidence type="ECO:0000259" key="11">
    <source>
        <dbReference type="Pfam" id="PF00082"/>
    </source>
</evidence>
<feature type="signal peptide" evidence="10">
    <location>
        <begin position="1"/>
        <end position="16"/>
    </location>
</feature>
<sequence>MKGFLGLALLPLLTAASPVVVDSIHNGAAPIISSTNAQEVPDSYIVVFKKHVDPSAAAAHHSWVQDIHTSQNDRMELKKRSLFGFDNEAFLGMKNTFHVAGSLMGYSGHFHEDVIEQVRRHPDVEFIEKDSVVQTMESTVEKNAPWGLARISHRDSLSFGTYNKYLYAEEGGEGVDAYVIDTGTNIDHVDFEGRANWGKTIPRNDADEDGNGHGTHCSGTIAGKKYGVAKQANVYAVKVLRSNGSGTMSDVVLGVEWAAEAHIKKAKDAKNGKVKGFKGSVANMSLGGGSSRTLDLAVNAAVDAGIHFAVAAGNDNADACNYSPAAAEKAVTVGASTLTDDRAYFSNYGKCTDIFAPGLNILSTWVGSKYAVNTISGTSMASPHIAGLLAYYVSLQPSSDSAYAVDELTPKKLKEALITVATSGALNDIPSDTPNLLAWNGGGSSNYTEILAKGGYKSGSTVEDVETRISGLVNKAEKIVDQELGAIYSEIKKAVVV</sequence>
<evidence type="ECO:0000256" key="2">
    <source>
        <dbReference type="ARBA" id="ARBA00022670"/>
    </source>
</evidence>
<evidence type="ECO:0000256" key="4">
    <source>
        <dbReference type="ARBA" id="ARBA00022801"/>
    </source>
</evidence>
<organism evidence="13 14">
    <name type="scientific">Penicillium decumbens</name>
    <dbReference type="NCBI Taxonomy" id="69771"/>
    <lineage>
        <taxon>Eukaryota</taxon>
        <taxon>Fungi</taxon>
        <taxon>Dikarya</taxon>
        <taxon>Ascomycota</taxon>
        <taxon>Pezizomycotina</taxon>
        <taxon>Eurotiomycetes</taxon>
        <taxon>Eurotiomycetidae</taxon>
        <taxon>Eurotiales</taxon>
        <taxon>Aspergillaceae</taxon>
        <taxon>Penicillium</taxon>
    </lineage>
</organism>
<feature type="domain" description="Inhibitor I9" evidence="12">
    <location>
        <begin position="43"/>
        <end position="136"/>
    </location>
</feature>
<dbReference type="GO" id="GO:0019863">
    <property type="term" value="F:IgE binding"/>
    <property type="evidence" value="ECO:0007669"/>
    <property type="project" value="UniProtKB-ARBA"/>
</dbReference>
<dbReference type="Gene3D" id="3.40.50.200">
    <property type="entry name" value="Peptidase S8/S53 domain"/>
    <property type="match status" value="1"/>
</dbReference>
<dbReference type="InterPro" id="IPR015500">
    <property type="entry name" value="Peptidase_S8_subtilisin-rel"/>
</dbReference>
<feature type="active site" description="Charge relay system" evidence="9">
    <location>
        <position position="379"/>
    </location>
</feature>
<dbReference type="InterPro" id="IPR037045">
    <property type="entry name" value="S8pro/Inhibitor_I9_sf"/>
</dbReference>
<evidence type="ECO:0000313" key="14">
    <source>
        <dbReference type="Proteomes" id="UP000191522"/>
    </source>
</evidence>